<dbReference type="Proteomes" id="UP000257109">
    <property type="component" value="Unassembled WGS sequence"/>
</dbReference>
<keyword evidence="2" id="KW-1185">Reference proteome</keyword>
<accession>A0A371E6S1</accession>
<organism evidence="1 2">
    <name type="scientific">Mucuna pruriens</name>
    <name type="common">Velvet bean</name>
    <name type="synonym">Dolichos pruriens</name>
    <dbReference type="NCBI Taxonomy" id="157652"/>
    <lineage>
        <taxon>Eukaryota</taxon>
        <taxon>Viridiplantae</taxon>
        <taxon>Streptophyta</taxon>
        <taxon>Embryophyta</taxon>
        <taxon>Tracheophyta</taxon>
        <taxon>Spermatophyta</taxon>
        <taxon>Magnoliopsida</taxon>
        <taxon>eudicotyledons</taxon>
        <taxon>Gunneridae</taxon>
        <taxon>Pentapetalae</taxon>
        <taxon>rosids</taxon>
        <taxon>fabids</taxon>
        <taxon>Fabales</taxon>
        <taxon>Fabaceae</taxon>
        <taxon>Papilionoideae</taxon>
        <taxon>50 kb inversion clade</taxon>
        <taxon>NPAAA clade</taxon>
        <taxon>indigoferoid/millettioid clade</taxon>
        <taxon>Phaseoleae</taxon>
        <taxon>Mucuna</taxon>
    </lineage>
</organism>
<comment type="caution">
    <text evidence="1">The sequence shown here is derived from an EMBL/GenBank/DDBJ whole genome shotgun (WGS) entry which is preliminary data.</text>
</comment>
<dbReference type="EMBL" id="QJKJ01015952">
    <property type="protein sequence ID" value="RDX61734.1"/>
    <property type="molecule type" value="Genomic_DNA"/>
</dbReference>
<sequence>MPHNSTMEEFLKKTDCETVPSVLQNDIQIQLKSIIMMIQKIKTRIKDRYKYSIFTRQFPPQNYNYYDYMDVWYYTFYLQPYQHNFFGFKT</sequence>
<gene>
    <name evidence="1" type="ORF">CR513_60009</name>
</gene>
<proteinExistence type="predicted"/>
<protein>
    <submittedName>
        <fullName evidence="1">Uncharacterized protein</fullName>
    </submittedName>
</protein>
<dbReference type="AlphaFoldDB" id="A0A371E6S1"/>
<evidence type="ECO:0000313" key="1">
    <source>
        <dbReference type="EMBL" id="RDX61734.1"/>
    </source>
</evidence>
<reference evidence="1" key="1">
    <citation type="submission" date="2018-05" db="EMBL/GenBank/DDBJ databases">
        <title>Draft genome of Mucuna pruriens seed.</title>
        <authorList>
            <person name="Nnadi N.E."/>
            <person name="Vos R."/>
            <person name="Hasami M.H."/>
            <person name="Devisetty U.K."/>
            <person name="Aguiy J.C."/>
        </authorList>
    </citation>
    <scope>NUCLEOTIDE SEQUENCE [LARGE SCALE GENOMIC DNA]</scope>
    <source>
        <strain evidence="1">JCA_2017</strain>
    </source>
</reference>
<evidence type="ECO:0000313" key="2">
    <source>
        <dbReference type="Proteomes" id="UP000257109"/>
    </source>
</evidence>
<feature type="non-terminal residue" evidence="1">
    <location>
        <position position="1"/>
    </location>
</feature>
<name>A0A371E6S1_MUCPR</name>